<accession>A0A383B776</accession>
<dbReference type="EMBL" id="UINC01197970">
    <property type="protein sequence ID" value="SVE15721.1"/>
    <property type="molecule type" value="Genomic_DNA"/>
</dbReference>
<name>A0A383B776_9ZZZZ</name>
<organism evidence="1">
    <name type="scientific">marine metagenome</name>
    <dbReference type="NCBI Taxonomy" id="408172"/>
    <lineage>
        <taxon>unclassified sequences</taxon>
        <taxon>metagenomes</taxon>
        <taxon>ecological metagenomes</taxon>
    </lineage>
</organism>
<evidence type="ECO:0000313" key="1">
    <source>
        <dbReference type="EMBL" id="SVE15721.1"/>
    </source>
</evidence>
<proteinExistence type="predicted"/>
<reference evidence="1" key="1">
    <citation type="submission" date="2018-05" db="EMBL/GenBank/DDBJ databases">
        <authorList>
            <person name="Lanie J.A."/>
            <person name="Ng W.-L."/>
            <person name="Kazmierczak K.M."/>
            <person name="Andrzejewski T.M."/>
            <person name="Davidsen T.M."/>
            <person name="Wayne K.J."/>
            <person name="Tettelin H."/>
            <person name="Glass J.I."/>
            <person name="Rusch D."/>
            <person name="Podicherti R."/>
            <person name="Tsui H.-C.T."/>
            <person name="Winkler M.E."/>
        </authorList>
    </citation>
    <scope>NUCLEOTIDE SEQUENCE</scope>
</reference>
<gene>
    <name evidence="1" type="ORF">METZ01_LOCUS468575</name>
</gene>
<protein>
    <submittedName>
        <fullName evidence="1">Uncharacterized protein</fullName>
    </submittedName>
</protein>
<sequence length="31" mass="3529">MDVIGIDMAAREQLHLKQIPNFGMKNLKGLF</sequence>
<dbReference type="AlphaFoldDB" id="A0A383B776"/>